<dbReference type="GeneID" id="83056650"/>
<keyword evidence="1" id="KW-0732">Signal</keyword>
<dbReference type="Gene3D" id="3.40.190.10">
    <property type="entry name" value="Periplasmic binding protein-like II"/>
    <property type="match status" value="1"/>
</dbReference>
<name>A0A1B2I213_9BACT</name>
<dbReference type="SUPFAM" id="SSF53850">
    <property type="entry name" value="Periplasmic binding protein-like II"/>
    <property type="match status" value="1"/>
</dbReference>
<feature type="signal peptide" evidence="1">
    <location>
        <begin position="1"/>
        <end position="23"/>
    </location>
</feature>
<proteinExistence type="predicted"/>
<feature type="chain" id="PRO_5008538861" evidence="1">
    <location>
        <begin position="24"/>
        <end position="367"/>
    </location>
</feature>
<dbReference type="Proteomes" id="UP000093044">
    <property type="component" value="Chromosome"/>
</dbReference>
<dbReference type="PANTHER" id="PTHR30024:SF42">
    <property type="entry name" value="ALIPHATIC SULFONATES-BINDING PROTEIN-RELATED"/>
    <property type="match status" value="1"/>
</dbReference>
<protein>
    <submittedName>
        <fullName evidence="2">Nitrate ABC transporter substrate-binding protein</fullName>
    </submittedName>
</protein>
<evidence type="ECO:0000313" key="2">
    <source>
        <dbReference type="EMBL" id="ANZ43996.1"/>
    </source>
</evidence>
<sequence>MKKIIAILLTAALFSISSLSALAAEVPTLRASYSMTTHQEAFMVAMARGEKFKDSGVWLKPVVEREKFDLYADGKRVARLNVIVTKSGSEATSLFAQNHLDLTTNSFPAMLSGIDRGTKIKVLAPLQADAIAMVARNDIKAKGWKGFSDYVKKSKKPVTVGYHSPTSAPKIVFEAAMDEAGFKITGDANATKADADILMIDLKGIPNVIPALVANQVEFAVVPAPTPEVIEAKKQGRVVLQMKELPPAGAWESFPCCCIAGREEVIEKNPEAVKAYVRLLTAASDWCQKNKMDAAAETADWLGLEPEVIAKAEMEFSTRVTKTWLKNAELYPEMLNRLGQLTGKLKDKKLSEVKDVVFDFRFTQVDK</sequence>
<dbReference type="EMBL" id="CP016757">
    <property type="protein sequence ID" value="ANZ43996.1"/>
    <property type="molecule type" value="Genomic_DNA"/>
</dbReference>
<dbReference type="OrthoDB" id="286202at2"/>
<accession>A0A1B2I213</accession>
<evidence type="ECO:0000256" key="1">
    <source>
        <dbReference type="SAM" id="SignalP"/>
    </source>
</evidence>
<dbReference type="KEGG" id="cpor:BED41_02145"/>
<dbReference type="AlphaFoldDB" id="A0A1B2I213"/>
<evidence type="ECO:0000313" key="3">
    <source>
        <dbReference type="Proteomes" id="UP000093044"/>
    </source>
</evidence>
<keyword evidence="3" id="KW-1185">Reference proteome</keyword>
<dbReference type="PANTHER" id="PTHR30024">
    <property type="entry name" value="ALIPHATIC SULFONATES-BINDING PROTEIN-RELATED"/>
    <property type="match status" value="1"/>
</dbReference>
<reference evidence="2" key="1">
    <citation type="submission" date="2016-08" db="EMBL/GenBank/DDBJ databases">
        <title>Complete genome of Cloacibacillus porcorum.</title>
        <authorList>
            <person name="Looft T."/>
            <person name="Bayles D.O."/>
            <person name="Alt D.P."/>
        </authorList>
    </citation>
    <scope>NUCLEOTIDE SEQUENCE [LARGE SCALE GENOMIC DNA]</scope>
    <source>
        <strain evidence="2">CL-84</strain>
    </source>
</reference>
<dbReference type="STRING" id="1197717.BED41_02145"/>
<dbReference type="Pfam" id="PF13379">
    <property type="entry name" value="NMT1_2"/>
    <property type="match status" value="1"/>
</dbReference>
<organism evidence="2 3">
    <name type="scientific">Cloacibacillus porcorum</name>
    <dbReference type="NCBI Taxonomy" id="1197717"/>
    <lineage>
        <taxon>Bacteria</taxon>
        <taxon>Thermotogati</taxon>
        <taxon>Synergistota</taxon>
        <taxon>Synergistia</taxon>
        <taxon>Synergistales</taxon>
        <taxon>Synergistaceae</taxon>
        <taxon>Cloacibacillus</taxon>
    </lineage>
</organism>
<gene>
    <name evidence="2" type="ORF">BED41_02145</name>
</gene>
<dbReference type="RefSeq" id="WP_066742509.1">
    <property type="nucleotide sequence ID" value="NZ_CP016757.1"/>
</dbReference>